<dbReference type="SUPFAM" id="SSF81301">
    <property type="entry name" value="Nucleotidyltransferase"/>
    <property type="match status" value="1"/>
</dbReference>
<dbReference type="EMBL" id="MEHA01000003">
    <property type="protein sequence ID" value="ODR54141.1"/>
    <property type="molecule type" value="Genomic_DNA"/>
</dbReference>
<dbReference type="InterPro" id="IPR052366">
    <property type="entry name" value="GTP_Pyrophosphokinase"/>
</dbReference>
<sequence length="243" mass="28533">MPERMRKRMVDKEMINGENGKMLRNDPYEIRLMQNLYDAAVKQLSLKFEILNNEFKVLYARNPIHHIEGRVKAIESMVAKLRKKGLPPTIEAARESINDIAGVRVVCSYIDDVYRVAEMVERQTDIEIIKRQDYIRTPNYNGYRSLHLDIRMPVYLSDRTEHVTAEIQIRTIAMDFWASLEHDIRYKVDKTKLPEGINEEMLECSGKIAEIDRKMQDMYRRIKAAEKNTASPALSELKKQDRE</sequence>
<evidence type="ECO:0000259" key="2">
    <source>
        <dbReference type="SMART" id="SM00954"/>
    </source>
</evidence>
<evidence type="ECO:0000313" key="4">
    <source>
        <dbReference type="Proteomes" id="UP000094271"/>
    </source>
</evidence>
<reference evidence="3 4" key="1">
    <citation type="submission" date="2016-08" db="EMBL/GenBank/DDBJ databases">
        <authorList>
            <person name="Seilhamer J.J."/>
        </authorList>
    </citation>
    <scope>NUCLEOTIDE SEQUENCE [LARGE SCALE GENOMIC DNA]</scope>
    <source>
        <strain evidence="3 4">NML150140-1</strain>
    </source>
</reference>
<feature type="domain" description="RelA/SpoT" evidence="2">
    <location>
        <begin position="69"/>
        <end position="192"/>
    </location>
</feature>
<proteinExistence type="predicted"/>
<evidence type="ECO:0000256" key="1">
    <source>
        <dbReference type="ARBA" id="ARBA00004976"/>
    </source>
</evidence>
<protein>
    <recommendedName>
        <fullName evidence="2">RelA/SpoT domain-containing protein</fullName>
    </recommendedName>
</protein>
<accession>A0A1E3UM69</accession>
<dbReference type="CDD" id="cd05399">
    <property type="entry name" value="NT_Rel-Spo_like"/>
    <property type="match status" value="1"/>
</dbReference>
<dbReference type="UniPathway" id="UPA00908">
    <property type="reaction ID" value="UER00884"/>
</dbReference>
<evidence type="ECO:0000313" key="3">
    <source>
        <dbReference type="EMBL" id="ODR54141.1"/>
    </source>
</evidence>
<comment type="pathway">
    <text evidence="1">Purine metabolism; ppGpp biosynthesis; ppGpp from GTP: step 1/2.</text>
</comment>
<dbReference type="Proteomes" id="UP000094271">
    <property type="component" value="Unassembled WGS sequence"/>
</dbReference>
<dbReference type="SMART" id="SM00954">
    <property type="entry name" value="RelA_SpoT"/>
    <property type="match status" value="1"/>
</dbReference>
<gene>
    <name evidence="3" type="ORF">BEI59_06200</name>
</gene>
<dbReference type="Gene3D" id="1.10.287.860">
    <property type="entry name" value="Nucleotidyltransferase"/>
    <property type="match status" value="1"/>
</dbReference>
<dbReference type="GO" id="GO:0015970">
    <property type="term" value="P:guanosine tetraphosphate biosynthetic process"/>
    <property type="evidence" value="ECO:0007669"/>
    <property type="project" value="UniProtKB-UniPathway"/>
</dbReference>
<dbReference type="Pfam" id="PF04607">
    <property type="entry name" value="RelA_SpoT"/>
    <property type="match status" value="1"/>
</dbReference>
<dbReference type="InterPro" id="IPR043519">
    <property type="entry name" value="NT_sf"/>
</dbReference>
<comment type="caution">
    <text evidence="3">The sequence shown here is derived from an EMBL/GenBank/DDBJ whole genome shotgun (WGS) entry which is preliminary data.</text>
</comment>
<dbReference type="PANTHER" id="PTHR47837">
    <property type="entry name" value="GTP PYROPHOSPHOKINASE YJBM"/>
    <property type="match status" value="1"/>
</dbReference>
<dbReference type="Gene3D" id="3.30.460.10">
    <property type="entry name" value="Beta Polymerase, domain 2"/>
    <property type="match status" value="1"/>
</dbReference>
<dbReference type="AlphaFoldDB" id="A0A1E3UM69"/>
<dbReference type="InterPro" id="IPR007685">
    <property type="entry name" value="RelA_SpoT"/>
</dbReference>
<organism evidence="3 4">
    <name type="scientific">Eisenbergiella tayi</name>
    <dbReference type="NCBI Taxonomy" id="1432052"/>
    <lineage>
        <taxon>Bacteria</taxon>
        <taxon>Bacillati</taxon>
        <taxon>Bacillota</taxon>
        <taxon>Clostridia</taxon>
        <taxon>Lachnospirales</taxon>
        <taxon>Lachnospiraceae</taxon>
        <taxon>Eisenbergiella</taxon>
    </lineage>
</organism>
<dbReference type="PANTHER" id="PTHR47837:SF2">
    <property type="entry name" value="GTP PYROPHOSPHOKINASE YWAC"/>
    <property type="match status" value="1"/>
</dbReference>
<name>A0A1E3UM69_9FIRM</name>